<reference evidence="5" key="1">
    <citation type="submission" date="2022-04" db="EMBL/GenBank/DDBJ databases">
        <title>A functionally conserved STORR gene fusion in Papaver species that diverged 16.8 million years ago.</title>
        <authorList>
            <person name="Catania T."/>
        </authorList>
    </citation>
    <scope>NUCLEOTIDE SEQUENCE</scope>
    <source>
        <strain evidence="5">S-188037</strain>
    </source>
</reference>
<comment type="subcellular location">
    <subcellularLocation>
        <location evidence="1">Membrane</location>
        <topology evidence="1">Single-pass membrane protein</topology>
    </subcellularLocation>
</comment>
<keyword evidence="6" id="KW-1185">Reference proteome</keyword>
<evidence type="ECO:0000256" key="2">
    <source>
        <dbReference type="ARBA" id="ARBA00022729"/>
    </source>
</evidence>
<protein>
    <recommendedName>
        <fullName evidence="4">Wall-associated receptor kinase galacturonan-binding domain-containing protein</fullName>
    </recommendedName>
</protein>
<dbReference type="PANTHER" id="PTHR33491">
    <property type="entry name" value="OSJNBA0016N04.9 PROTEIN"/>
    <property type="match status" value="1"/>
</dbReference>
<gene>
    <name evidence="5" type="ORF">MKW98_018218</name>
</gene>
<proteinExistence type="predicted"/>
<keyword evidence="2 3" id="KW-0732">Signal</keyword>
<feature type="chain" id="PRO_5042006423" description="Wall-associated receptor kinase galacturonan-binding domain-containing protein" evidence="3">
    <location>
        <begin position="26"/>
        <end position="296"/>
    </location>
</feature>
<dbReference type="GO" id="GO:0016020">
    <property type="term" value="C:membrane"/>
    <property type="evidence" value="ECO:0007669"/>
    <property type="project" value="UniProtKB-SubCell"/>
</dbReference>
<dbReference type="Proteomes" id="UP001202328">
    <property type="component" value="Unassembled WGS sequence"/>
</dbReference>
<evidence type="ECO:0000259" key="4">
    <source>
        <dbReference type="Pfam" id="PF13947"/>
    </source>
</evidence>
<name>A0AAD4RVA3_9MAGN</name>
<dbReference type="InterPro" id="IPR025287">
    <property type="entry name" value="WAK_GUB"/>
</dbReference>
<evidence type="ECO:0000313" key="5">
    <source>
        <dbReference type="EMBL" id="KAI3834168.1"/>
    </source>
</evidence>
<organism evidence="5 6">
    <name type="scientific">Papaver atlanticum</name>
    <dbReference type="NCBI Taxonomy" id="357466"/>
    <lineage>
        <taxon>Eukaryota</taxon>
        <taxon>Viridiplantae</taxon>
        <taxon>Streptophyta</taxon>
        <taxon>Embryophyta</taxon>
        <taxon>Tracheophyta</taxon>
        <taxon>Spermatophyta</taxon>
        <taxon>Magnoliopsida</taxon>
        <taxon>Ranunculales</taxon>
        <taxon>Papaveraceae</taxon>
        <taxon>Papaveroideae</taxon>
        <taxon>Papaver</taxon>
    </lineage>
</organism>
<dbReference type="Pfam" id="PF13947">
    <property type="entry name" value="GUB_WAK_bind"/>
    <property type="match status" value="1"/>
</dbReference>
<sequence>MYQRFLFLVLQIMFSLLVISPSTFAESSNFLQAKPGCQSKCGNVAIPYPFGIGDGCFIDQAVGGRYADEYNLLCNNSYDPPKLFPGNKGTVEILSISEIEIRVQTTKAYLCYNESGHQIDQDRYDGDLDLVKSMFTASYKKNMFFGIGCDIIATTIGLSGDNETATSTNSCISKCKSSKSMIAGTCSGTNGCCQIIVPKGLKRVSAALEGVLQENPPISSYSSCNFAFLAEVGKFTIEASDLRLNGSLHKGTKWTLSSYFAVLKSDSGQNSLETGRTVHIQDECKVSLLNNVQVSV</sequence>
<accession>A0AAD4RVA3</accession>
<feature type="signal peptide" evidence="3">
    <location>
        <begin position="1"/>
        <end position="25"/>
    </location>
</feature>
<dbReference type="EMBL" id="JAJJMB010017856">
    <property type="protein sequence ID" value="KAI3834168.1"/>
    <property type="molecule type" value="Genomic_DNA"/>
</dbReference>
<comment type="caution">
    <text evidence="5">The sequence shown here is derived from an EMBL/GenBank/DDBJ whole genome shotgun (WGS) entry which is preliminary data.</text>
</comment>
<dbReference type="AlphaFoldDB" id="A0AAD4RVA3"/>
<evidence type="ECO:0000256" key="1">
    <source>
        <dbReference type="ARBA" id="ARBA00004167"/>
    </source>
</evidence>
<evidence type="ECO:0000313" key="6">
    <source>
        <dbReference type="Proteomes" id="UP001202328"/>
    </source>
</evidence>
<feature type="domain" description="Wall-associated receptor kinase galacturonan-binding" evidence="4">
    <location>
        <begin position="37"/>
        <end position="99"/>
    </location>
</feature>
<dbReference type="GO" id="GO:0030247">
    <property type="term" value="F:polysaccharide binding"/>
    <property type="evidence" value="ECO:0007669"/>
    <property type="project" value="InterPro"/>
</dbReference>
<evidence type="ECO:0000256" key="3">
    <source>
        <dbReference type="SAM" id="SignalP"/>
    </source>
</evidence>